<gene>
    <name evidence="1" type="ORF">PPGU16_78910</name>
</gene>
<evidence type="ECO:0000313" key="2">
    <source>
        <dbReference type="Proteomes" id="UP000510888"/>
    </source>
</evidence>
<dbReference type="EMBL" id="AP023177">
    <property type="protein sequence ID" value="BCF94824.1"/>
    <property type="molecule type" value="Genomic_DNA"/>
</dbReference>
<name>A0A7I8C1E3_9BURK</name>
<geneLocation type="plasmid" evidence="1 2">
    <name>PPGU16_p2</name>
</geneLocation>
<accession>A0A7I8C1E3</accession>
<dbReference type="KEGG" id="plad:PPGU16_78910"/>
<organism evidence="1 2">
    <name type="scientific">Paraburkholderia largidicola</name>
    <dbReference type="NCBI Taxonomy" id="3014751"/>
    <lineage>
        <taxon>Bacteria</taxon>
        <taxon>Pseudomonadati</taxon>
        <taxon>Pseudomonadota</taxon>
        <taxon>Betaproteobacteria</taxon>
        <taxon>Burkholderiales</taxon>
        <taxon>Burkholderiaceae</taxon>
        <taxon>Paraburkholderia</taxon>
    </lineage>
</organism>
<sequence length="63" mass="7152">MLMLRKTFLQYVVARLGASESGIKNFFLELRVDLKRLAYRINDSPLTPQGSFSAIAMESQDDV</sequence>
<keyword evidence="1" id="KW-0614">Plasmid</keyword>
<protein>
    <submittedName>
        <fullName evidence="1">Uncharacterized protein</fullName>
    </submittedName>
</protein>
<dbReference type="Proteomes" id="UP000510888">
    <property type="component" value="Plasmid PPGU16_p2"/>
</dbReference>
<reference evidence="1 2" key="1">
    <citation type="journal article" date="2020" name="Genes (Basel)">
        <title>Genomic Comparison of Insect Gut Symbionts from Divergent Burkholderia Subclades.</title>
        <authorList>
            <person name="Takeshita K."/>
            <person name="Kikuchi Y."/>
        </authorList>
    </citation>
    <scope>NUCLEOTIDE SEQUENCE [LARGE SCALE GENOMIC DNA]</scope>
    <source>
        <strain evidence="1 2">PGU16</strain>
        <plasmid evidence="1 2">PPGU16_p2</plasmid>
    </source>
</reference>
<proteinExistence type="predicted"/>
<evidence type="ECO:0000313" key="1">
    <source>
        <dbReference type="EMBL" id="BCF94824.1"/>
    </source>
</evidence>
<keyword evidence="2" id="KW-1185">Reference proteome</keyword>
<dbReference type="AlphaFoldDB" id="A0A7I8C1E3"/>